<dbReference type="Proteomes" id="UP000029409">
    <property type="component" value="Chromosome"/>
</dbReference>
<evidence type="ECO:0000313" key="3">
    <source>
        <dbReference type="EMBL" id="AIQ12970.1"/>
    </source>
</evidence>
<dbReference type="Pfam" id="PF00072">
    <property type="entry name" value="Response_reg"/>
    <property type="match status" value="1"/>
</dbReference>
<accession>A0A089HQI0</accession>
<keyword evidence="4" id="KW-1185">Reference proteome</keyword>
<keyword evidence="1" id="KW-0597">Phosphoprotein</keyword>
<dbReference type="GO" id="GO:0000160">
    <property type="term" value="P:phosphorelay signal transduction system"/>
    <property type="evidence" value="ECO:0007669"/>
    <property type="project" value="InterPro"/>
</dbReference>
<evidence type="ECO:0000256" key="1">
    <source>
        <dbReference type="PROSITE-ProRule" id="PRU00169"/>
    </source>
</evidence>
<organism evidence="3 4">
    <name type="scientific">Paenibacillus durus</name>
    <name type="common">Paenibacillus azotofixans</name>
    <dbReference type="NCBI Taxonomy" id="44251"/>
    <lineage>
        <taxon>Bacteria</taxon>
        <taxon>Bacillati</taxon>
        <taxon>Bacillota</taxon>
        <taxon>Bacilli</taxon>
        <taxon>Bacillales</taxon>
        <taxon>Paenibacillaceae</taxon>
        <taxon>Paenibacillus</taxon>
    </lineage>
</organism>
<dbReference type="InterPro" id="IPR052048">
    <property type="entry name" value="ST_Response_Regulator"/>
</dbReference>
<dbReference type="InterPro" id="IPR013972">
    <property type="entry name" value="YcbB"/>
</dbReference>
<dbReference type="AlphaFoldDB" id="A0A089HQI0"/>
<feature type="modified residue" description="4-aspartylphosphate" evidence="1">
    <location>
        <position position="54"/>
    </location>
</feature>
<dbReference type="OrthoDB" id="1684633at2"/>
<dbReference type="Gene3D" id="3.40.50.2300">
    <property type="match status" value="1"/>
</dbReference>
<dbReference type="RefSeq" id="WP_042206784.1">
    <property type="nucleotide sequence ID" value="NZ_CP009288.1"/>
</dbReference>
<dbReference type="KEGG" id="pdu:PDUR_14395"/>
<dbReference type="EMBL" id="CP009288">
    <property type="protein sequence ID" value="AIQ12970.1"/>
    <property type="molecule type" value="Genomic_DNA"/>
</dbReference>
<reference evidence="3 4" key="1">
    <citation type="submission" date="2014-08" db="EMBL/GenBank/DDBJ databases">
        <title>Comparative genomics of the Paenibacillus odorifer group.</title>
        <authorList>
            <person name="den Bakker H.C."/>
            <person name="Tsai Y.-C."/>
            <person name="Martin N."/>
            <person name="Korlach J."/>
            <person name="Wiedmann M."/>
        </authorList>
    </citation>
    <scope>NUCLEOTIDE SEQUENCE [LARGE SCALE GENOMIC DNA]</scope>
    <source>
        <strain evidence="3 4">DSM 1735</strain>
    </source>
</reference>
<dbReference type="SUPFAM" id="SSF52172">
    <property type="entry name" value="CheY-like"/>
    <property type="match status" value="1"/>
</dbReference>
<dbReference type="PROSITE" id="PS50110">
    <property type="entry name" value="RESPONSE_REGULATORY"/>
    <property type="match status" value="1"/>
</dbReference>
<dbReference type="eggNOG" id="COG0784">
    <property type="taxonomic scope" value="Bacteria"/>
</dbReference>
<dbReference type="STRING" id="44251.PDUR_14395"/>
<proteinExistence type="predicted"/>
<evidence type="ECO:0000313" key="4">
    <source>
        <dbReference type="Proteomes" id="UP000029409"/>
    </source>
</evidence>
<name>A0A089HQI0_PAEDU</name>
<protein>
    <submittedName>
        <fullName evidence="3">Transcriptional regulator</fullName>
    </submittedName>
</protein>
<dbReference type="SMART" id="SM00448">
    <property type="entry name" value="REC"/>
    <property type="match status" value="1"/>
</dbReference>
<dbReference type="InterPro" id="IPR001789">
    <property type="entry name" value="Sig_transdc_resp-reg_receiver"/>
</dbReference>
<dbReference type="InterPro" id="IPR011006">
    <property type="entry name" value="CheY-like_superfamily"/>
</dbReference>
<dbReference type="PANTHER" id="PTHR43228">
    <property type="entry name" value="TWO-COMPONENT RESPONSE REGULATOR"/>
    <property type="match status" value="1"/>
</dbReference>
<gene>
    <name evidence="3" type="ORF">PDUR_14395</name>
</gene>
<evidence type="ECO:0000259" key="2">
    <source>
        <dbReference type="PROSITE" id="PS50110"/>
    </source>
</evidence>
<dbReference type="PANTHER" id="PTHR43228:SF8">
    <property type="entry name" value="TRANSCRIPTIONAL REGULATORY PROTEIN GLNL"/>
    <property type="match status" value="1"/>
</dbReference>
<dbReference type="Pfam" id="PF08664">
    <property type="entry name" value="YcbB"/>
    <property type="match status" value="1"/>
</dbReference>
<feature type="domain" description="Response regulatory" evidence="2">
    <location>
        <begin position="2"/>
        <end position="118"/>
    </location>
</feature>
<sequence length="308" mass="34928">MRFFIVDDDEGVRSMLADIIEDFGLGEVVGELEDGSGLSHDLLELKKVDILMIDLLMPIRDGIQTIRAIGQDFSGKIIMISQIESKDMIGEAYSLGVQYYITKPINRLEILEVIRKVMDHLRLQKSMSDIQRTIQGLQIISSPKNQRTADAENKIVTSGHFMLSELGMIGEAGSKDVLEMLEVLYQLDLETGEASFAFPSLKDIFRSIAAKRLEHLAASTELGKEIKASEQRVRRAIFQTLTHVASLGLTDYSHPKFENYASKFFDFTEIRKRMLELQNEAEPSQSQVRINTKKFIQVLYVETKRSMS</sequence>